<dbReference type="GO" id="GO:0015421">
    <property type="term" value="F:ABC-type oligopeptide transporter activity"/>
    <property type="evidence" value="ECO:0007669"/>
    <property type="project" value="TreeGrafter"/>
</dbReference>
<dbReference type="Gene3D" id="1.20.1560.10">
    <property type="entry name" value="ABC transporter type 1, transmembrane domain"/>
    <property type="match status" value="1"/>
</dbReference>
<evidence type="ECO:0000256" key="7">
    <source>
        <dbReference type="ARBA" id="ARBA00022989"/>
    </source>
</evidence>
<dbReference type="SUPFAM" id="SSF90123">
    <property type="entry name" value="ABC transporter transmembrane region"/>
    <property type="match status" value="1"/>
</dbReference>
<dbReference type="Pfam" id="PF00664">
    <property type="entry name" value="ABC_membrane"/>
    <property type="match status" value="1"/>
</dbReference>
<keyword evidence="7 11" id="KW-1133">Transmembrane helix</keyword>
<evidence type="ECO:0000256" key="9">
    <source>
        <dbReference type="ARBA" id="ARBA00061644"/>
    </source>
</evidence>
<evidence type="ECO:0000256" key="11">
    <source>
        <dbReference type="SAM" id="Phobius"/>
    </source>
</evidence>
<accession>A0A1H5M3W9</accession>
<dbReference type="EMBL" id="FNUC01000003">
    <property type="protein sequence ID" value="SEE84002.1"/>
    <property type="molecule type" value="Genomic_DNA"/>
</dbReference>
<evidence type="ECO:0000256" key="6">
    <source>
        <dbReference type="ARBA" id="ARBA00022840"/>
    </source>
</evidence>
<dbReference type="STRING" id="561176.SAMN04488561_2925"/>
<dbReference type="Proteomes" id="UP000181980">
    <property type="component" value="Unassembled WGS sequence"/>
</dbReference>
<comment type="subcellular location">
    <subcellularLocation>
        <location evidence="1">Cell membrane</location>
        <topology evidence="1">Multi-pass membrane protein</topology>
    </subcellularLocation>
</comment>
<dbReference type="InterPro" id="IPR039421">
    <property type="entry name" value="Type_1_exporter"/>
</dbReference>
<dbReference type="InterPro" id="IPR003439">
    <property type="entry name" value="ABC_transporter-like_ATP-bd"/>
</dbReference>
<evidence type="ECO:0000256" key="2">
    <source>
        <dbReference type="ARBA" id="ARBA00022448"/>
    </source>
</evidence>
<evidence type="ECO:0000256" key="10">
    <source>
        <dbReference type="SAM" id="MobiDB-lite"/>
    </source>
</evidence>
<keyword evidence="2" id="KW-0813">Transport</keyword>
<dbReference type="InterPro" id="IPR017871">
    <property type="entry name" value="ABC_transporter-like_CS"/>
</dbReference>
<feature type="transmembrane region" description="Helical" evidence="11">
    <location>
        <begin position="79"/>
        <end position="100"/>
    </location>
</feature>
<evidence type="ECO:0000259" key="13">
    <source>
        <dbReference type="PROSITE" id="PS50929"/>
    </source>
</evidence>
<keyword evidence="6" id="KW-0067">ATP-binding</keyword>
<feature type="region of interest" description="Disordered" evidence="10">
    <location>
        <begin position="681"/>
        <end position="730"/>
    </location>
</feature>
<dbReference type="GO" id="GO:0005886">
    <property type="term" value="C:plasma membrane"/>
    <property type="evidence" value="ECO:0007669"/>
    <property type="project" value="UniProtKB-SubCell"/>
</dbReference>
<evidence type="ECO:0000313" key="15">
    <source>
        <dbReference type="Proteomes" id="UP000181980"/>
    </source>
</evidence>
<feature type="transmembrane region" description="Helical" evidence="11">
    <location>
        <begin position="42"/>
        <end position="67"/>
    </location>
</feature>
<feature type="domain" description="ABC transporter" evidence="12">
    <location>
        <begin position="362"/>
        <end position="615"/>
    </location>
</feature>
<evidence type="ECO:0000313" key="14">
    <source>
        <dbReference type="EMBL" id="SEE84002.1"/>
    </source>
</evidence>
<dbReference type="AlphaFoldDB" id="A0A1H5M3W9"/>
<feature type="compositionally biased region" description="Low complexity" evidence="10">
    <location>
        <begin position="622"/>
        <end position="640"/>
    </location>
</feature>
<feature type="domain" description="ABC transmembrane type-1" evidence="13">
    <location>
        <begin position="44"/>
        <end position="328"/>
    </location>
</feature>
<dbReference type="Gene3D" id="3.40.50.300">
    <property type="entry name" value="P-loop containing nucleotide triphosphate hydrolases"/>
    <property type="match status" value="1"/>
</dbReference>
<dbReference type="GO" id="GO:0016887">
    <property type="term" value="F:ATP hydrolysis activity"/>
    <property type="evidence" value="ECO:0007669"/>
    <property type="project" value="InterPro"/>
</dbReference>
<keyword evidence="5" id="KW-0547">Nucleotide-binding</keyword>
<evidence type="ECO:0000256" key="3">
    <source>
        <dbReference type="ARBA" id="ARBA00022475"/>
    </source>
</evidence>
<keyword evidence="8 11" id="KW-0472">Membrane</keyword>
<dbReference type="CDD" id="cd18550">
    <property type="entry name" value="ABC_6TM_exporter_like"/>
    <property type="match status" value="1"/>
</dbReference>
<dbReference type="GO" id="GO:0005524">
    <property type="term" value="F:ATP binding"/>
    <property type="evidence" value="ECO:0007669"/>
    <property type="project" value="UniProtKB-KW"/>
</dbReference>
<feature type="transmembrane region" description="Helical" evidence="11">
    <location>
        <begin position="263"/>
        <end position="287"/>
    </location>
</feature>
<evidence type="ECO:0000256" key="5">
    <source>
        <dbReference type="ARBA" id="ARBA00022741"/>
    </source>
</evidence>
<dbReference type="FunFam" id="3.40.50.300:FF:000299">
    <property type="entry name" value="ABC transporter ATP-binding protein/permease"/>
    <property type="match status" value="1"/>
</dbReference>
<evidence type="ECO:0000256" key="4">
    <source>
        <dbReference type="ARBA" id="ARBA00022692"/>
    </source>
</evidence>
<dbReference type="PROSITE" id="PS00211">
    <property type="entry name" value="ABC_TRANSPORTER_1"/>
    <property type="match status" value="1"/>
</dbReference>
<dbReference type="InterPro" id="IPR036640">
    <property type="entry name" value="ABC1_TM_sf"/>
</dbReference>
<dbReference type="PANTHER" id="PTHR43394:SF1">
    <property type="entry name" value="ATP-BINDING CASSETTE SUB-FAMILY B MEMBER 10, MITOCHONDRIAL"/>
    <property type="match status" value="1"/>
</dbReference>
<dbReference type="Pfam" id="PF00005">
    <property type="entry name" value="ABC_tran"/>
    <property type="match status" value="1"/>
</dbReference>
<dbReference type="PROSITE" id="PS50929">
    <property type="entry name" value="ABC_TM1F"/>
    <property type="match status" value="1"/>
</dbReference>
<protein>
    <submittedName>
        <fullName evidence="14">ABC-type multidrug transport system, ATPase and permease component</fullName>
    </submittedName>
</protein>
<sequence>MSMEVTAWNALYNAMHAQQDTRPFSRATLRRIFAFAQPHRRYLVAFTALSIVTAVLAVATPVLAGRVVDAIMEGSSQRYVIGLAVVIAVIAVAEAGVGLVQRWLSASIGEGLILDLRQAVFDHVQKMPVAFFTRTRTGALVSRLNNDVIGAQRAFSDLLSGVVSNVVMLVLALIVMLGISWQITLLALALLPVFVLPARRMGGKLARLEREAANHNAVMGTQMTERFSAPGATLVKLFSRPERESAEFSVRARRVRDIGLRTAMVQWIFVTALTLVGALALALVYGLGGFYALRDQLDAGAVVSMALLLTRLYAPLTALASARVEVMSALVSFARVFEVLDLKPLIVEKPDARPVPDGPVSVEFDDVHFSYPAASDVSLASLEEVAMLDTRGGDEVLHGVSFTAAPGEMVALVGSSGAGKSTIAQLLPRLYDVDTGAIRLNGVDVRDLTTASVRQALGMVTQDGHLFHESIRENLLIAQPSASDDDLWDVLRRSRLDALVASLPDGLETVVGERGYRLSGGERQRLTIARLLLARPRVVILDEATAHLDSTSEAAVQEALGEALEGRTAVVIAHRLSTVRSADQILVIEAGRVVERGTHPELLSADGRYAQLYRTQFDQPAADRSAADAPADPGPADAELADAGLADSGLADSGLADSGLADSGSAEAELADGGLADAELADAGLADAGPADAAPADGGPADAGPVADDRRAGAAPGAAQTDAGEEVVPR</sequence>
<dbReference type="PANTHER" id="PTHR43394">
    <property type="entry name" value="ATP-DEPENDENT PERMEASE MDL1, MITOCHONDRIAL"/>
    <property type="match status" value="1"/>
</dbReference>
<keyword evidence="3" id="KW-1003">Cell membrane</keyword>
<dbReference type="RefSeq" id="WP_216094402.1">
    <property type="nucleotide sequence ID" value="NZ_FNUC01000003.1"/>
</dbReference>
<evidence type="ECO:0000259" key="12">
    <source>
        <dbReference type="PROSITE" id="PS50893"/>
    </source>
</evidence>
<comment type="similarity">
    <text evidence="9">Belongs to the ABC transporter superfamily. Lipid exporter (TC 3.A.1.106) family.</text>
</comment>
<dbReference type="InterPro" id="IPR027417">
    <property type="entry name" value="P-loop_NTPase"/>
</dbReference>
<dbReference type="SUPFAM" id="SSF52540">
    <property type="entry name" value="P-loop containing nucleoside triphosphate hydrolases"/>
    <property type="match status" value="1"/>
</dbReference>
<reference evidence="15" key="1">
    <citation type="submission" date="2016-10" db="EMBL/GenBank/DDBJ databases">
        <authorList>
            <person name="Varghese N."/>
            <person name="Submissions S."/>
        </authorList>
    </citation>
    <scope>NUCLEOTIDE SEQUENCE [LARGE SCALE GENOMIC DNA]</scope>
    <source>
        <strain evidence="15">DSM 45237</strain>
    </source>
</reference>
<keyword evidence="15" id="KW-1185">Reference proteome</keyword>
<dbReference type="PROSITE" id="PS50893">
    <property type="entry name" value="ABC_TRANSPORTER_2"/>
    <property type="match status" value="1"/>
</dbReference>
<keyword evidence="4 11" id="KW-0812">Transmembrane</keyword>
<dbReference type="SMART" id="SM00382">
    <property type="entry name" value="AAA"/>
    <property type="match status" value="1"/>
</dbReference>
<organism evidence="14 15">
    <name type="scientific">Jiangella alba</name>
    <dbReference type="NCBI Taxonomy" id="561176"/>
    <lineage>
        <taxon>Bacteria</taxon>
        <taxon>Bacillati</taxon>
        <taxon>Actinomycetota</taxon>
        <taxon>Actinomycetes</taxon>
        <taxon>Jiangellales</taxon>
        <taxon>Jiangellaceae</taxon>
        <taxon>Jiangella</taxon>
    </lineage>
</organism>
<feature type="compositionally biased region" description="Low complexity" evidence="10">
    <location>
        <begin position="713"/>
        <end position="722"/>
    </location>
</feature>
<dbReference type="InterPro" id="IPR011527">
    <property type="entry name" value="ABC1_TM_dom"/>
</dbReference>
<evidence type="ECO:0000256" key="1">
    <source>
        <dbReference type="ARBA" id="ARBA00004651"/>
    </source>
</evidence>
<evidence type="ECO:0000256" key="8">
    <source>
        <dbReference type="ARBA" id="ARBA00023136"/>
    </source>
</evidence>
<feature type="region of interest" description="Disordered" evidence="10">
    <location>
        <begin position="620"/>
        <end position="640"/>
    </location>
</feature>
<feature type="transmembrane region" description="Helical" evidence="11">
    <location>
        <begin position="166"/>
        <end position="196"/>
    </location>
</feature>
<gene>
    <name evidence="14" type="ORF">SAMN04488561_2925</name>
</gene>
<proteinExistence type="inferred from homology"/>
<dbReference type="InterPro" id="IPR003593">
    <property type="entry name" value="AAA+_ATPase"/>
</dbReference>
<name>A0A1H5M3W9_9ACTN</name>
<feature type="compositionally biased region" description="Low complexity" evidence="10">
    <location>
        <begin position="681"/>
        <end position="706"/>
    </location>
</feature>